<reference evidence="1" key="1">
    <citation type="journal article" date="2020" name="New Phytol.">
        <title>Comparative genomics reveals dynamic genome evolution in host specialist ectomycorrhizal fungi.</title>
        <authorList>
            <person name="Lofgren L.A."/>
            <person name="Nguyen N.H."/>
            <person name="Vilgalys R."/>
            <person name="Ruytinx J."/>
            <person name="Liao H.L."/>
            <person name="Branco S."/>
            <person name="Kuo A."/>
            <person name="LaButti K."/>
            <person name="Lipzen A."/>
            <person name="Andreopoulos W."/>
            <person name="Pangilinan J."/>
            <person name="Riley R."/>
            <person name="Hundley H."/>
            <person name="Na H."/>
            <person name="Barry K."/>
            <person name="Grigoriev I.V."/>
            <person name="Stajich J.E."/>
            <person name="Kennedy P.G."/>
        </authorList>
    </citation>
    <scope>NUCLEOTIDE SEQUENCE</scope>
    <source>
        <strain evidence="1">DOB743</strain>
    </source>
</reference>
<keyword evidence="2" id="KW-1185">Reference proteome</keyword>
<evidence type="ECO:0000313" key="1">
    <source>
        <dbReference type="EMBL" id="KAG1777070.1"/>
    </source>
</evidence>
<dbReference type="OrthoDB" id="2690153at2759"/>
<proteinExistence type="predicted"/>
<comment type="caution">
    <text evidence="1">The sequence shown here is derived from an EMBL/GenBank/DDBJ whole genome shotgun (WGS) entry which is preliminary data.</text>
</comment>
<name>A0A9P6ZUM5_9AGAM</name>
<evidence type="ECO:0000313" key="2">
    <source>
        <dbReference type="Proteomes" id="UP000714275"/>
    </source>
</evidence>
<organism evidence="1 2">
    <name type="scientific">Suillus placidus</name>
    <dbReference type="NCBI Taxonomy" id="48579"/>
    <lineage>
        <taxon>Eukaryota</taxon>
        <taxon>Fungi</taxon>
        <taxon>Dikarya</taxon>
        <taxon>Basidiomycota</taxon>
        <taxon>Agaricomycotina</taxon>
        <taxon>Agaricomycetes</taxon>
        <taxon>Agaricomycetidae</taxon>
        <taxon>Boletales</taxon>
        <taxon>Suillineae</taxon>
        <taxon>Suillaceae</taxon>
        <taxon>Suillus</taxon>
    </lineage>
</organism>
<dbReference type="EMBL" id="JABBWD010000023">
    <property type="protein sequence ID" value="KAG1777070.1"/>
    <property type="molecule type" value="Genomic_DNA"/>
</dbReference>
<accession>A0A9P6ZUM5</accession>
<protein>
    <submittedName>
        <fullName evidence="1">Uncharacterized protein</fullName>
    </submittedName>
</protein>
<dbReference type="AlphaFoldDB" id="A0A9P6ZUM5"/>
<sequence>MFAIPPDGVSWYRSEPDPGFASHGAEVKVLLQLWMNGVEAKQSLPSLRKPKDSKYVRRANKHHVLTPTVSSARWEVHALEADCWNLARLEEHIYFLQKVPSIRLRDTIFAFPKEQPRGSERSVTYGFRPFTSTSRAGLVGLVAALTLLQNDIPVRIIYKDPNSHIGQHDPGIWARDVGTSERLSASSAHRTYLSDTIPHLQDDRPNVVLPSHLEKFLMLYRDGFRKVGVLKTFNTKRMIGIDGAKVRCGQMQQDEIEFGFTGIVRKQLGLTFLTETRDDVQVFAGDIRLKSVGLYRVHRFVNFGELSMVLRPTDEVANGWKFYLRHRTRPDEDRSDEELVFEIIASLIPTKVTFNKLIWASEFRYEQDGNLRSSKGLANKYLLEIYNVIFEMLEMTTSILNQATTTGDMPIRRNSILMLATSFSMSLQLIQESRSIMMYTGCLTTGIWRLGTGRLMLPMCSKTVVSQCCVRAQSRRWATLILGALEACDKHVVCTVVVLPSSASVTPVASSADLVFVDQESYAYSAYVVEVSQTKVFVMRVDGVIGAIVRRLEEISLEKICRDYEKFFHRRLVIHAYLKCQVSSSFGRKRFRVARSLREEEADSLRKSPTVWTLVPVSQVARGGGAEHERVG</sequence>
<dbReference type="Proteomes" id="UP000714275">
    <property type="component" value="Unassembled WGS sequence"/>
</dbReference>
<gene>
    <name evidence="1" type="ORF">EV702DRAFT_1045741</name>
</gene>